<gene>
    <name evidence="1" type="ORF">GPUN_0099</name>
</gene>
<dbReference type="EMBL" id="BAET01000002">
    <property type="protein sequence ID" value="GAB54253.1"/>
    <property type="molecule type" value="Genomic_DNA"/>
</dbReference>
<reference evidence="1 2" key="1">
    <citation type="journal article" date="2012" name="J. Bacteriol.">
        <title>Genome sequence of proteorhodopsin-containing sea ice bacterium Glaciecola punicea ACAM 611T.</title>
        <authorList>
            <person name="Qin Q.-L."/>
            <person name="Xie B.-B."/>
            <person name="Shu Y.-L."/>
            <person name="Rong J.-C."/>
            <person name="Zhao D.-L."/>
            <person name="Zhang X.-Y."/>
            <person name="Chen X.-L."/>
            <person name="Zhou B.-C."/>
            <person name="Zhanga Y.-Z."/>
        </authorList>
    </citation>
    <scope>NUCLEOTIDE SEQUENCE [LARGE SCALE GENOMIC DNA]</scope>
    <source>
        <strain evidence="1 2">ACAM 611</strain>
    </source>
</reference>
<dbReference type="Proteomes" id="UP000053586">
    <property type="component" value="Unassembled WGS sequence"/>
</dbReference>
<sequence>MNKARKCSILLMFETTQDLGMTANVPQTDSSFSVTTKIRFA</sequence>
<dbReference type="AlphaFoldDB" id="H5T7H6"/>
<accession>H5T7H6</accession>
<protein>
    <submittedName>
        <fullName evidence="1">Uncharacterized protein</fullName>
    </submittedName>
</protein>
<comment type="caution">
    <text evidence="1">The sequence shown here is derived from an EMBL/GenBank/DDBJ whole genome shotgun (WGS) entry which is preliminary data.</text>
</comment>
<proteinExistence type="predicted"/>
<keyword evidence="2" id="KW-1185">Reference proteome</keyword>
<evidence type="ECO:0000313" key="2">
    <source>
        <dbReference type="Proteomes" id="UP000053586"/>
    </source>
</evidence>
<name>H5T7H6_9ALTE</name>
<evidence type="ECO:0000313" key="1">
    <source>
        <dbReference type="EMBL" id="GAB54253.1"/>
    </source>
</evidence>
<reference evidence="1 2" key="2">
    <citation type="journal article" date="2017" name="Antonie Van Leeuwenhoek">
        <title>Rhizobium rhizosphaerae sp. nov., a novel species isolated from rice rhizosphere.</title>
        <authorList>
            <person name="Zhao J.J."/>
            <person name="Zhang J."/>
            <person name="Zhang R.J."/>
            <person name="Zhang C.W."/>
            <person name="Yin H.Q."/>
            <person name="Zhang X.X."/>
        </authorList>
    </citation>
    <scope>NUCLEOTIDE SEQUENCE [LARGE SCALE GENOMIC DNA]</scope>
    <source>
        <strain evidence="1 2">ACAM 611</strain>
    </source>
</reference>
<organism evidence="1 2">
    <name type="scientific">Glaciecola punicea ACAM 611</name>
    <dbReference type="NCBI Taxonomy" id="1121923"/>
    <lineage>
        <taxon>Bacteria</taxon>
        <taxon>Pseudomonadati</taxon>
        <taxon>Pseudomonadota</taxon>
        <taxon>Gammaproteobacteria</taxon>
        <taxon>Alteromonadales</taxon>
        <taxon>Alteromonadaceae</taxon>
        <taxon>Glaciecola</taxon>
    </lineage>
</organism>